<evidence type="ECO:0000313" key="2">
    <source>
        <dbReference type="Proteomes" id="UP000600247"/>
    </source>
</evidence>
<comment type="caution">
    <text evidence="1">The sequence shown here is derived from an EMBL/GenBank/DDBJ whole genome shotgun (WGS) entry which is preliminary data.</text>
</comment>
<name>A0A917HAZ6_9BACL</name>
<reference evidence="1 2" key="1">
    <citation type="journal article" date="2014" name="Int. J. Syst. Evol. Microbiol.">
        <title>Complete genome sequence of Corynebacterium casei LMG S-19264T (=DSM 44701T), isolated from a smear-ripened cheese.</title>
        <authorList>
            <consortium name="US DOE Joint Genome Institute (JGI-PGF)"/>
            <person name="Walter F."/>
            <person name="Albersmeier A."/>
            <person name="Kalinowski J."/>
            <person name="Ruckert C."/>
        </authorList>
    </citation>
    <scope>NUCLEOTIDE SEQUENCE [LARGE SCALE GENOMIC DNA]</scope>
    <source>
        <strain evidence="1 2">CGMCC 1.15286</strain>
    </source>
</reference>
<proteinExistence type="predicted"/>
<sequence>MDGPDLVDTGKKQAVRLGAEIKEETVQNVTPIEGGLSVVTDQGTYEASMYCWQLVRWRISPRRSALLRNLEQSRESR</sequence>
<evidence type="ECO:0000313" key="1">
    <source>
        <dbReference type="EMBL" id="GGG73789.1"/>
    </source>
</evidence>
<accession>A0A917HAZ6</accession>
<dbReference type="Gene3D" id="3.50.50.60">
    <property type="entry name" value="FAD/NAD(P)-binding domain"/>
    <property type="match status" value="1"/>
</dbReference>
<keyword evidence="2" id="KW-1185">Reference proteome</keyword>
<dbReference type="InterPro" id="IPR036188">
    <property type="entry name" value="FAD/NAD-bd_sf"/>
</dbReference>
<dbReference type="Proteomes" id="UP000600247">
    <property type="component" value="Unassembled WGS sequence"/>
</dbReference>
<organism evidence="1 2">
    <name type="scientific">Paenibacillus radicis</name>
    <name type="common">ex Gao et al. 2016</name>
    <dbReference type="NCBI Taxonomy" id="1737354"/>
    <lineage>
        <taxon>Bacteria</taxon>
        <taxon>Bacillati</taxon>
        <taxon>Bacillota</taxon>
        <taxon>Bacilli</taxon>
        <taxon>Bacillales</taxon>
        <taxon>Paenibacillaceae</taxon>
        <taxon>Paenibacillus</taxon>
    </lineage>
</organism>
<protein>
    <submittedName>
        <fullName evidence="1">Uncharacterized protein</fullName>
    </submittedName>
</protein>
<gene>
    <name evidence="1" type="ORF">GCM10010918_32340</name>
</gene>
<dbReference type="AlphaFoldDB" id="A0A917HAZ6"/>
<dbReference type="EMBL" id="BMHY01000005">
    <property type="protein sequence ID" value="GGG73789.1"/>
    <property type="molecule type" value="Genomic_DNA"/>
</dbReference>